<dbReference type="GO" id="GO:1990404">
    <property type="term" value="F:NAD+-protein mono-ADP-ribosyltransferase activity"/>
    <property type="evidence" value="ECO:0007669"/>
    <property type="project" value="TreeGrafter"/>
</dbReference>
<dbReference type="InterPro" id="IPR012317">
    <property type="entry name" value="Poly(ADP-ribose)pol_cat_dom"/>
</dbReference>
<evidence type="ECO:0000256" key="2">
    <source>
        <dbReference type="ARBA" id="ARBA00022676"/>
    </source>
</evidence>
<dbReference type="GO" id="GO:0005737">
    <property type="term" value="C:cytoplasm"/>
    <property type="evidence" value="ECO:0007669"/>
    <property type="project" value="TreeGrafter"/>
</dbReference>
<dbReference type="PROSITE" id="PS51059">
    <property type="entry name" value="PARP_CATALYTIC"/>
    <property type="match status" value="1"/>
</dbReference>
<dbReference type="PANTHER" id="PTHR14453:SF94">
    <property type="entry name" value="PROTEIN MONO-ADP-RIBOSYLTRANSFERASE PARP10"/>
    <property type="match status" value="1"/>
</dbReference>
<dbReference type="Ensembl" id="ENSEBUT00000014589.1">
    <property type="protein sequence ID" value="ENSEBUP00000014013.1"/>
    <property type="gene ID" value="ENSEBUG00000008834.1"/>
</dbReference>
<evidence type="ECO:0000313" key="11">
    <source>
        <dbReference type="Proteomes" id="UP000694388"/>
    </source>
</evidence>
<dbReference type="SUPFAM" id="SSF56399">
    <property type="entry name" value="ADP-ribosylation"/>
    <property type="match status" value="1"/>
</dbReference>
<feature type="region of interest" description="Disordered" evidence="7">
    <location>
        <begin position="60"/>
        <end position="86"/>
    </location>
</feature>
<keyword evidence="4" id="KW-0520">NAD</keyword>
<evidence type="ECO:0000256" key="7">
    <source>
        <dbReference type="SAM" id="MobiDB-lite"/>
    </source>
</evidence>
<dbReference type="PANTHER" id="PTHR14453">
    <property type="entry name" value="PARP/ZINC FINGER CCCH TYPE DOMAIN CONTAINING PROTEIN"/>
    <property type="match status" value="1"/>
</dbReference>
<dbReference type="GO" id="GO:0070212">
    <property type="term" value="P:protein poly-ADP-ribosylation"/>
    <property type="evidence" value="ECO:0007669"/>
    <property type="project" value="TreeGrafter"/>
</dbReference>
<evidence type="ECO:0000259" key="9">
    <source>
        <dbReference type="PROSITE" id="PS51059"/>
    </source>
</evidence>
<evidence type="ECO:0000313" key="10">
    <source>
        <dbReference type="Ensembl" id="ENSEBUP00000014013.1"/>
    </source>
</evidence>
<comment type="subcellular location">
    <subcellularLocation>
        <location evidence="1">Nucleus</location>
    </subcellularLocation>
</comment>
<keyword evidence="11" id="KW-1185">Reference proteome</keyword>
<dbReference type="OMA" id="HWSQENE"/>
<feature type="signal peptide" evidence="8">
    <location>
        <begin position="1"/>
        <end position="16"/>
    </location>
</feature>
<keyword evidence="3" id="KW-0808">Transferase</keyword>
<keyword evidence="5" id="KW-0539">Nucleus</keyword>
<dbReference type="GO" id="GO:0003714">
    <property type="term" value="F:transcription corepressor activity"/>
    <property type="evidence" value="ECO:0007669"/>
    <property type="project" value="TreeGrafter"/>
</dbReference>
<evidence type="ECO:0000256" key="4">
    <source>
        <dbReference type="ARBA" id="ARBA00023027"/>
    </source>
</evidence>
<evidence type="ECO:0000256" key="5">
    <source>
        <dbReference type="ARBA" id="ARBA00023242"/>
    </source>
</evidence>
<feature type="compositionally biased region" description="Acidic residues" evidence="7">
    <location>
        <begin position="63"/>
        <end position="77"/>
    </location>
</feature>
<dbReference type="GO" id="GO:0010629">
    <property type="term" value="P:negative regulation of gene expression"/>
    <property type="evidence" value="ECO:0007669"/>
    <property type="project" value="TreeGrafter"/>
</dbReference>
<comment type="similarity">
    <text evidence="6">Belongs to the ARTD/PARP family.</text>
</comment>
<organism evidence="10 11">
    <name type="scientific">Eptatretus burgeri</name>
    <name type="common">Inshore hagfish</name>
    <dbReference type="NCBI Taxonomy" id="7764"/>
    <lineage>
        <taxon>Eukaryota</taxon>
        <taxon>Metazoa</taxon>
        <taxon>Chordata</taxon>
        <taxon>Craniata</taxon>
        <taxon>Vertebrata</taxon>
        <taxon>Cyclostomata</taxon>
        <taxon>Myxini</taxon>
        <taxon>Myxiniformes</taxon>
        <taxon>Myxinidae</taxon>
        <taxon>Eptatretinae</taxon>
        <taxon>Eptatretus</taxon>
    </lineage>
</organism>
<proteinExistence type="inferred from homology"/>
<sequence>MIIITIPFLHVTAVYSMLGPLDPIENQELDVRLYYPYLESFASPSVYNNTKETVSIVDRNDTMEVDEEEEEEEEEEEGQKIPRDAPTCKISKTIATSAHSSTVAREETIGDLNIENSLPLTASNVEADNCVNEVQDQQIETRVGEQDMNVDVEGETETQVELVVQMETIEMIHLQEHYCELLQQIAEQVTLLPLTQPHAAGFKLCGVESRCEAGCELLRGLLCALVVRPMRLQYPGLGRLLALDPGMDLLKRAESVFSCNVSIEQGNRSEETADTVEYVEDSEEIPRFTMERDAVEQSSESSVGQLQGVHQYGLQLAKQYLMSDSCKEGNVEEEAQFLLAIQCSMDVKQNDDCLKMALELSANQDQVAADLQNSVNFSSNGTSEEAVSQSDLGASPRKMYLRSLSGYHHYLGTADSNDVVLLICAETPEVVTLVMEFLKTGVDELFHEIVVENECLNRLNEAQKARVAMMAQRHSTRLTLNGSEATIYGCQLFTTSTVKGLNVLLAGVAQAEQLANEAAKTCSRVTWTRRTTCGTQAYPPAVVAFLEKLRVGEKSKAQAWLGNDKVTFDMDVLQEYNEATGFSCSIERTEFSAALYGRGVYFATDCVYSGRDVYSPPEKGGLKRIFVSRVITGDFAIGHQELCAPPLRPATNDPDHQTSSPLRYHSVVDSVSKPRIFVIFNDTQAYPHMVVTCRWLDGFMPMPPFLTVHSQKQNST</sequence>
<evidence type="ECO:0000256" key="1">
    <source>
        <dbReference type="ARBA" id="ARBA00004123"/>
    </source>
</evidence>
<dbReference type="InterPro" id="IPR052056">
    <property type="entry name" value="Mono-ARTD/PARP"/>
</dbReference>
<evidence type="ECO:0000256" key="3">
    <source>
        <dbReference type="ARBA" id="ARBA00022679"/>
    </source>
</evidence>
<keyword evidence="2" id="KW-0328">Glycosyltransferase</keyword>
<accession>A0A8C4QFF2</accession>
<feature type="chain" id="PRO_5034783599" description="PARP catalytic domain-containing protein" evidence="8">
    <location>
        <begin position="17"/>
        <end position="716"/>
    </location>
</feature>
<evidence type="ECO:0000256" key="6">
    <source>
        <dbReference type="ARBA" id="ARBA00024347"/>
    </source>
</evidence>
<dbReference type="GO" id="GO:0003950">
    <property type="term" value="F:NAD+ poly-ADP-ribosyltransferase activity"/>
    <property type="evidence" value="ECO:0007669"/>
    <property type="project" value="InterPro"/>
</dbReference>
<protein>
    <recommendedName>
        <fullName evidence="9">PARP catalytic domain-containing protein</fullName>
    </recommendedName>
</protein>
<dbReference type="GO" id="GO:0005634">
    <property type="term" value="C:nucleus"/>
    <property type="evidence" value="ECO:0007669"/>
    <property type="project" value="UniProtKB-SubCell"/>
</dbReference>
<dbReference type="AlphaFoldDB" id="A0A8C4QFF2"/>
<reference evidence="10" key="1">
    <citation type="submission" date="2025-08" db="UniProtKB">
        <authorList>
            <consortium name="Ensembl"/>
        </authorList>
    </citation>
    <scope>IDENTIFICATION</scope>
</reference>
<evidence type="ECO:0000256" key="8">
    <source>
        <dbReference type="SAM" id="SignalP"/>
    </source>
</evidence>
<dbReference type="Gene3D" id="3.90.228.10">
    <property type="match status" value="1"/>
</dbReference>
<name>A0A8C4QFF2_EPTBU</name>
<dbReference type="GeneTree" id="ENSGT00940000162035"/>
<dbReference type="Proteomes" id="UP000694388">
    <property type="component" value="Unplaced"/>
</dbReference>
<keyword evidence="8" id="KW-0732">Signal</keyword>
<reference evidence="10" key="2">
    <citation type="submission" date="2025-09" db="UniProtKB">
        <authorList>
            <consortium name="Ensembl"/>
        </authorList>
    </citation>
    <scope>IDENTIFICATION</scope>
</reference>
<feature type="domain" description="PARP catalytic" evidence="9">
    <location>
        <begin position="495"/>
        <end position="716"/>
    </location>
</feature>